<organism evidence="20 21">
    <name type="scientific">Polysphondylium violaceum</name>
    <dbReference type="NCBI Taxonomy" id="133409"/>
    <lineage>
        <taxon>Eukaryota</taxon>
        <taxon>Amoebozoa</taxon>
        <taxon>Evosea</taxon>
        <taxon>Eumycetozoa</taxon>
        <taxon>Dictyostelia</taxon>
        <taxon>Dictyosteliales</taxon>
        <taxon>Dictyosteliaceae</taxon>
        <taxon>Polysphondylium</taxon>
    </lineage>
</organism>
<evidence type="ECO:0000256" key="6">
    <source>
        <dbReference type="ARBA" id="ARBA00022737"/>
    </source>
</evidence>
<evidence type="ECO:0000256" key="2">
    <source>
        <dbReference type="ARBA" id="ARBA00004141"/>
    </source>
</evidence>
<feature type="compositionally biased region" description="Polar residues" evidence="15">
    <location>
        <begin position="906"/>
        <end position="915"/>
    </location>
</feature>
<keyword evidence="8" id="KW-0862">Zinc</keyword>
<evidence type="ECO:0000256" key="13">
    <source>
        <dbReference type="ARBA" id="ARBA00023242"/>
    </source>
</evidence>
<dbReference type="Pfam" id="PF03595">
    <property type="entry name" value="SLAC1"/>
    <property type="match status" value="1"/>
</dbReference>
<feature type="compositionally biased region" description="Low complexity" evidence="15">
    <location>
        <begin position="1002"/>
        <end position="1047"/>
    </location>
</feature>
<dbReference type="SUPFAM" id="SSF57903">
    <property type="entry name" value="FYVE/PHD zinc finger"/>
    <property type="match status" value="1"/>
</dbReference>
<evidence type="ECO:0000256" key="7">
    <source>
        <dbReference type="ARBA" id="ARBA00022771"/>
    </source>
</evidence>
<evidence type="ECO:0000313" key="21">
    <source>
        <dbReference type="Proteomes" id="UP000695562"/>
    </source>
</evidence>
<feature type="compositionally biased region" description="Low complexity" evidence="15">
    <location>
        <begin position="874"/>
        <end position="883"/>
    </location>
</feature>
<keyword evidence="12" id="KW-0804">Transcription</keyword>
<keyword evidence="10" id="KW-0805">Transcription regulation</keyword>
<keyword evidence="9 16" id="KW-1133">Transmembrane helix</keyword>
<dbReference type="GO" id="GO:0055085">
    <property type="term" value="P:transmembrane transport"/>
    <property type="evidence" value="ECO:0007669"/>
    <property type="project" value="InterPro"/>
</dbReference>
<dbReference type="PANTHER" id="PTHR12360:SF12">
    <property type="entry name" value="TRANSCRIPTIONAL REPRESSOR NF-X1"/>
    <property type="match status" value="1"/>
</dbReference>
<evidence type="ECO:0000256" key="16">
    <source>
        <dbReference type="SAM" id="Phobius"/>
    </source>
</evidence>
<dbReference type="Pfam" id="PF01422">
    <property type="entry name" value="zf-NF-X1"/>
    <property type="match status" value="8"/>
</dbReference>
<dbReference type="GO" id="GO:0016020">
    <property type="term" value="C:membrane"/>
    <property type="evidence" value="ECO:0007669"/>
    <property type="project" value="UniProtKB-SubCell"/>
</dbReference>
<feature type="transmembrane region" description="Helical" evidence="16">
    <location>
        <begin position="571"/>
        <end position="592"/>
    </location>
</feature>
<dbReference type="InterPro" id="IPR038665">
    <property type="entry name" value="Voltage-dep_anion_channel_sf"/>
</dbReference>
<dbReference type="InterPro" id="IPR019786">
    <property type="entry name" value="Zinc_finger_PHD-type_CS"/>
</dbReference>
<evidence type="ECO:0000256" key="5">
    <source>
        <dbReference type="ARBA" id="ARBA00022723"/>
    </source>
</evidence>
<dbReference type="InterPro" id="IPR034078">
    <property type="entry name" value="NFX1_fam"/>
</dbReference>
<dbReference type="InterPro" id="IPR000967">
    <property type="entry name" value="Znf_NFX1"/>
</dbReference>
<evidence type="ECO:0000256" key="12">
    <source>
        <dbReference type="ARBA" id="ARBA00023163"/>
    </source>
</evidence>
<feature type="transmembrane region" description="Helical" evidence="16">
    <location>
        <begin position="725"/>
        <end position="749"/>
    </location>
</feature>
<feature type="compositionally biased region" description="Basic and acidic residues" evidence="15">
    <location>
        <begin position="1049"/>
        <end position="1059"/>
    </location>
</feature>
<feature type="compositionally biased region" description="Low complexity" evidence="15">
    <location>
        <begin position="934"/>
        <end position="960"/>
    </location>
</feature>
<protein>
    <recommendedName>
        <fullName evidence="22">NF-X1-type zinc finger-containing protein</fullName>
    </recommendedName>
</protein>
<feature type="region of interest" description="Disordered" evidence="15">
    <location>
        <begin position="1988"/>
        <end position="2019"/>
    </location>
</feature>
<evidence type="ECO:0000256" key="15">
    <source>
        <dbReference type="SAM" id="MobiDB-lite"/>
    </source>
</evidence>
<feature type="compositionally biased region" description="Basic and acidic residues" evidence="15">
    <location>
        <begin position="1"/>
        <end position="23"/>
    </location>
</feature>
<dbReference type="Proteomes" id="UP000695562">
    <property type="component" value="Unassembled WGS sequence"/>
</dbReference>
<evidence type="ECO:0000256" key="11">
    <source>
        <dbReference type="ARBA" id="ARBA00023136"/>
    </source>
</evidence>
<dbReference type="GO" id="GO:0000981">
    <property type="term" value="F:DNA-binding transcription factor activity, RNA polymerase II-specific"/>
    <property type="evidence" value="ECO:0007669"/>
    <property type="project" value="TreeGrafter"/>
</dbReference>
<dbReference type="SMART" id="SM00438">
    <property type="entry name" value="ZnF_NFX"/>
    <property type="match status" value="8"/>
</dbReference>
<dbReference type="CDD" id="cd09322">
    <property type="entry name" value="TDT_TehA_like"/>
    <property type="match status" value="1"/>
</dbReference>
<keyword evidence="5" id="KW-0479">Metal-binding</keyword>
<dbReference type="Gene3D" id="3.30.70.330">
    <property type="match status" value="1"/>
</dbReference>
<comment type="subcellular location">
    <subcellularLocation>
        <location evidence="2">Membrane</location>
        <topology evidence="2">Multi-pass membrane protein</topology>
    </subcellularLocation>
    <subcellularLocation>
        <location evidence="1">Nucleus</location>
    </subcellularLocation>
</comment>
<dbReference type="GO" id="GO:0000977">
    <property type="term" value="F:RNA polymerase II transcription regulatory region sequence-specific DNA binding"/>
    <property type="evidence" value="ECO:0007669"/>
    <property type="project" value="TreeGrafter"/>
</dbReference>
<dbReference type="InterPro" id="IPR019787">
    <property type="entry name" value="Znf_PHD-finger"/>
</dbReference>
<dbReference type="GO" id="GO:0008270">
    <property type="term" value="F:zinc ion binding"/>
    <property type="evidence" value="ECO:0007669"/>
    <property type="project" value="UniProtKB-KW"/>
</dbReference>
<evidence type="ECO:0000259" key="19">
    <source>
        <dbReference type="PROSITE" id="PS50186"/>
    </source>
</evidence>
<feature type="compositionally biased region" description="Low complexity" evidence="15">
    <location>
        <begin position="776"/>
        <end position="785"/>
    </location>
</feature>
<feature type="domain" description="RING-type" evidence="18">
    <location>
        <begin position="1124"/>
        <end position="1172"/>
    </location>
</feature>
<accession>A0A8J4Q0D5</accession>
<dbReference type="Gene3D" id="1.50.10.150">
    <property type="entry name" value="Voltage-dependent anion channel"/>
    <property type="match status" value="1"/>
</dbReference>
<feature type="region of interest" description="Disordered" evidence="15">
    <location>
        <begin position="1634"/>
        <end position="1660"/>
    </location>
</feature>
<dbReference type="InterPro" id="IPR004695">
    <property type="entry name" value="SLAC1/Mae1/Ssu1/TehA"/>
</dbReference>
<evidence type="ECO:0000256" key="9">
    <source>
        <dbReference type="ARBA" id="ARBA00022989"/>
    </source>
</evidence>
<feature type="compositionally biased region" description="Low complexity" evidence="15">
    <location>
        <begin position="1072"/>
        <end position="1089"/>
    </location>
</feature>
<dbReference type="GO" id="GO:0005634">
    <property type="term" value="C:nucleus"/>
    <property type="evidence" value="ECO:0007669"/>
    <property type="project" value="UniProtKB-SubCell"/>
</dbReference>
<feature type="compositionally biased region" description="Low complexity" evidence="15">
    <location>
        <begin position="24"/>
        <end position="50"/>
    </location>
</feature>
<dbReference type="GO" id="GO:0000122">
    <property type="term" value="P:negative regulation of transcription by RNA polymerase II"/>
    <property type="evidence" value="ECO:0007669"/>
    <property type="project" value="TreeGrafter"/>
</dbReference>
<dbReference type="Gene3D" id="1.10.10.10">
    <property type="entry name" value="Winged helix-like DNA-binding domain superfamily/Winged helix DNA-binding domain"/>
    <property type="match status" value="1"/>
</dbReference>
<keyword evidence="4 16" id="KW-0812">Transmembrane</keyword>
<dbReference type="CDD" id="cd06008">
    <property type="entry name" value="NF-X1-zinc-finger"/>
    <property type="match status" value="8"/>
</dbReference>
<name>A0A8J4Q0D5_9MYCE</name>
<dbReference type="InterPro" id="IPR011011">
    <property type="entry name" value="Znf_FYVE_PHD"/>
</dbReference>
<evidence type="ECO:0000256" key="4">
    <source>
        <dbReference type="ARBA" id="ARBA00022692"/>
    </source>
</evidence>
<feature type="compositionally biased region" description="Low complexity" evidence="15">
    <location>
        <begin position="347"/>
        <end position="369"/>
    </location>
</feature>
<feature type="region of interest" description="Disordered" evidence="15">
    <location>
        <begin position="977"/>
        <end position="1094"/>
    </location>
</feature>
<evidence type="ECO:0000256" key="10">
    <source>
        <dbReference type="ARBA" id="ARBA00023015"/>
    </source>
</evidence>
<feature type="transmembrane region" description="Helical" evidence="16">
    <location>
        <begin position="693"/>
        <end position="713"/>
    </location>
</feature>
<gene>
    <name evidence="20" type="ORF">CYY_002329</name>
</gene>
<comment type="similarity">
    <text evidence="3">Belongs to the NFX1 family.</text>
</comment>
<feature type="region of interest" description="Disordered" evidence="15">
    <location>
        <begin position="776"/>
        <end position="890"/>
    </location>
</feature>
<dbReference type="PROSITE" id="PS50186">
    <property type="entry name" value="DEP"/>
    <property type="match status" value="1"/>
</dbReference>
<dbReference type="PROSITE" id="PS50016">
    <property type="entry name" value="ZF_PHD_2"/>
    <property type="match status" value="1"/>
</dbReference>
<dbReference type="InterPro" id="IPR012677">
    <property type="entry name" value="Nucleotide-bd_a/b_plait_sf"/>
</dbReference>
<feature type="compositionally biased region" description="Low complexity" evidence="15">
    <location>
        <begin position="804"/>
        <end position="818"/>
    </location>
</feature>
<proteinExistence type="inferred from homology"/>
<feature type="region of interest" description="Disordered" evidence="15">
    <location>
        <begin position="1"/>
        <end position="50"/>
    </location>
</feature>
<keyword evidence="7 14" id="KW-0863">Zinc-finger</keyword>
<keyword evidence="21" id="KW-1185">Reference proteome</keyword>
<reference evidence="20" key="1">
    <citation type="submission" date="2020-01" db="EMBL/GenBank/DDBJ databases">
        <title>Development of genomics and gene disruption for Polysphondylium violaceum indicates a role for the polyketide synthase stlB in stalk morphogenesis.</title>
        <authorList>
            <person name="Narita B."/>
            <person name="Kawabe Y."/>
            <person name="Kin K."/>
            <person name="Saito T."/>
            <person name="Gibbs R."/>
            <person name="Kuspa A."/>
            <person name="Muzny D."/>
            <person name="Queller D."/>
            <person name="Richards S."/>
            <person name="Strassman J."/>
            <person name="Sucgang R."/>
            <person name="Worley K."/>
            <person name="Schaap P."/>
        </authorList>
    </citation>
    <scope>NUCLEOTIDE SEQUENCE</scope>
    <source>
        <strain evidence="20">QSvi11</strain>
    </source>
</reference>
<evidence type="ECO:0000256" key="14">
    <source>
        <dbReference type="PROSITE-ProRule" id="PRU00175"/>
    </source>
</evidence>
<feature type="domain" description="PHD-type" evidence="17">
    <location>
        <begin position="1121"/>
        <end position="1174"/>
    </location>
</feature>
<feature type="compositionally biased region" description="Polar residues" evidence="15">
    <location>
        <begin position="790"/>
        <end position="803"/>
    </location>
</feature>
<feature type="region of interest" description="Disordered" evidence="15">
    <location>
        <begin position="346"/>
        <end position="369"/>
    </location>
</feature>
<feature type="compositionally biased region" description="Low complexity" evidence="15">
    <location>
        <begin position="835"/>
        <end position="867"/>
    </location>
</feature>
<keyword evidence="13" id="KW-0539">Nucleus</keyword>
<feature type="transmembrane region" description="Helical" evidence="16">
    <location>
        <begin position="599"/>
        <end position="618"/>
    </location>
</feature>
<dbReference type="InterPro" id="IPR000591">
    <property type="entry name" value="DEP_dom"/>
</dbReference>
<dbReference type="EMBL" id="AJWJ01000063">
    <property type="protein sequence ID" value="KAF2076372.1"/>
    <property type="molecule type" value="Genomic_DNA"/>
</dbReference>
<comment type="caution">
    <text evidence="20">The sequence shown here is derived from an EMBL/GenBank/DDBJ whole genome shotgun (WGS) entry which is preliminary data.</text>
</comment>
<evidence type="ECO:0000256" key="3">
    <source>
        <dbReference type="ARBA" id="ARBA00007269"/>
    </source>
</evidence>
<dbReference type="PROSITE" id="PS50089">
    <property type="entry name" value="ZF_RING_2"/>
    <property type="match status" value="1"/>
</dbReference>
<feature type="transmembrane region" description="Helical" evidence="16">
    <location>
        <begin position="503"/>
        <end position="528"/>
    </location>
</feature>
<dbReference type="OrthoDB" id="6512771at2759"/>
<dbReference type="InterPro" id="IPR001841">
    <property type="entry name" value="Znf_RING"/>
</dbReference>
<keyword evidence="6" id="KW-0677">Repeat</keyword>
<feature type="region of interest" description="Disordered" evidence="15">
    <location>
        <begin position="906"/>
        <end position="961"/>
    </location>
</feature>
<feature type="compositionally biased region" description="Polar residues" evidence="15">
    <location>
        <begin position="823"/>
        <end position="834"/>
    </location>
</feature>
<feature type="compositionally biased region" description="Acidic residues" evidence="15">
    <location>
        <begin position="1646"/>
        <end position="1660"/>
    </location>
</feature>
<keyword evidence="11 16" id="KW-0472">Membrane</keyword>
<dbReference type="PROSITE" id="PS01359">
    <property type="entry name" value="ZF_PHD_1"/>
    <property type="match status" value="1"/>
</dbReference>
<dbReference type="InterPro" id="IPR036388">
    <property type="entry name" value="WH-like_DNA-bd_sf"/>
</dbReference>
<evidence type="ECO:0000256" key="8">
    <source>
        <dbReference type="ARBA" id="ARBA00022833"/>
    </source>
</evidence>
<feature type="transmembrane region" description="Helical" evidence="16">
    <location>
        <begin position="469"/>
        <end position="491"/>
    </location>
</feature>
<dbReference type="PANTHER" id="PTHR12360">
    <property type="entry name" value="NUCLEAR TRANSCRIPTION FACTOR, X-BOX BINDING 1 NFX1"/>
    <property type="match status" value="1"/>
</dbReference>
<feature type="transmembrane region" description="Helical" evidence="16">
    <location>
        <begin position="624"/>
        <end position="648"/>
    </location>
</feature>
<evidence type="ECO:0008006" key="22">
    <source>
        <dbReference type="Google" id="ProtNLM"/>
    </source>
</evidence>
<feature type="transmembrane region" description="Helical" evidence="16">
    <location>
        <begin position="669"/>
        <end position="687"/>
    </location>
</feature>
<feature type="domain" description="DEP" evidence="19">
    <location>
        <begin position="104"/>
        <end position="179"/>
    </location>
</feature>
<dbReference type="GO" id="GO:0035556">
    <property type="term" value="P:intracellular signal transduction"/>
    <property type="evidence" value="ECO:0007669"/>
    <property type="project" value="InterPro"/>
</dbReference>
<dbReference type="CDD" id="cd16492">
    <property type="entry name" value="RING-CH-C4HC3_NFX1-like"/>
    <property type="match status" value="1"/>
</dbReference>
<feature type="transmembrane region" description="Helical" evidence="16">
    <location>
        <begin position="540"/>
        <end position="559"/>
    </location>
</feature>
<evidence type="ECO:0000259" key="18">
    <source>
        <dbReference type="PROSITE" id="PS50089"/>
    </source>
</evidence>
<evidence type="ECO:0000259" key="17">
    <source>
        <dbReference type="PROSITE" id="PS50016"/>
    </source>
</evidence>
<sequence>MNERDSNGKRIREFVKSIGKEQNRSSSLNTSNSSSNLNNSSLSTRSTSSTSSNLNIISLTTLEIHDFQFKLIVDLFQLIKTSIPKKHRLKSNYQHEDGKKKKFFYGYEFIEWLMLSKNNRINRQEAVNLAQGICDLQIISTAKKLNSMKIRNSFDDLEKKFPINSLKFRDDSTCYDLLDEKLTLSKDFYLEHLKLQLSKYKTTPNINQTLLNLFPNSHVLKSSRLLNLDYDPQAKELLSLQSSKEPSLLEKSTSFQDLHNQFQNQCQQLAKSLPILNNQENHFLESVKSTPRQCLEHPLQQQQIENHEVFKSTDSFDLPQTPIELKNNVNDNPLAHRFEIARNDTVSESSLRNSQSSSDLHYSNSFSSVSDSIDSNSLTIPINIGENTNKQSISDPNVDGEGQFNNKDHTILNIEKSDNIGDHQHCDAEHFGQNHMTGYFGFDDIPTDDCNLVDCDFKSVELDMSKLKWANFIPVVIFLVVLSTSALAIQWNNIDKALNVPKLIHKIIASIAAGFWILAFIGICYSYLSDYKTFINGIKNGTQVTVATCIAMSLFQLSVLASQLAVPLAKVMFWMAAVFQFIAFSLVYINLYFRIRKRFMLGISPTYIFSGAVFILAATTAKTIGYTAIAWICLGVGTVYCVIAEIVLLISYKHFGLPTIPQIPAQTILIGYPSLFFAGICTIQGRISKMGYAGYTLIFVNLVIVICLWCLIVQKHRKQMVYRDFNLTWWGFCFPIVSFGTAVTFYYHFNTAVSTKYVIYIIVPLSNLVSQQTNTTNTTFTSTSSRPPIHSNNFSSLKSNQTISNNSNRSNNNNSSSNMVDVLSNTGDTAAVQINNNNGNNNNNNNTPTTTTTTTTTTTNTSTSNNHFSKKRNNNNNSNNSKKYQNGQHVDFDPQTDEVFVYTNSPNELSFSSSPTTTTTTTTNKHVEVDKNSENNSNNKNNTTTDRYKNNNNNNHNNNKGESLNWQQLLLENNSKLNANSPSFVPRQPLDNNQNSRRRQQPKQQQPQQPKQQQPQQQQQAKQPQQQQQQQPKQQQQQQSKQQPKQQQPKKETDEDILKNKFNKNRLKEKANNTTTTTSTTSTSKNNNSSKKKYIFDENDEKNSEYTPLAIQMISKIQGNTYECMVCFETIGKSTNIWCCSQCFTMFHLSCVKVWATKSNNSENKWKCPGCRFDHTEKPKVSTCFCGKVDEPAYNPYYLPHSCGEVCGKYRAKSNCPHSCTMLCHPGPCLSCSSLGDTKNCYCQKTTYRLLCGEEDKGKACQNQCEKPLTCGNHVCAATCHNGACSPCAITETQKCYCGKSITKKPCGSGSVDESQGDPRYFSCDDVCNRTLDCGNHKCTKPCHKGPCNPCELVPEKVLYCSCNQTKLKDLNVERTSCLDPIPICKKTCSKQLSCKQHSCPDKCHTGPCATCKVKVRAMCRCRKTVENRQCGVIQQNLLNSNSSAAFTCGHVCKTLRSCKRHECGIKCCSSASNPDDPAGNHVCTLVCNKPLKCGIHKCTQLCHQGKCYNCYVNSYSELSCTCGKTVILPPVPCGTKPPVCPHPCSIQRECGHSDKEISQHTCHTGPCPPCVFMVERMCSGGHELRKNVKCCVNEVSCGRVCGKMLSCLSHTCPRICHSGPCITSTPTTSAPIANKNHKHSKECNHDDDDEDSEHEHDEEDELDNLIGSLSCGLLCGIPLDSCEHNCQSACHPGEPCPIVPCKQKVKIYCQCKRRSVETLCTGKEEIRQLECDETCEKEERERVLKDAFYSDPANAALSNSTLNTTNNGANNFLPLSSTELDPFSEQFLDTLQLLNRASPRSIRKIESVFIDFINSNLLKQTIKYSDTIQYHIIIQLAKYYQLKYREKKIQNMIEFFKKSTSKNLPIKISDSNSNSGSNGLSFSVSGQSYASISLNQQIIIDTPQHYQATTLLFTSLGLSVKTEHITNLLQEFEGAYQILWIDENNCLVIFNDHSILSQAAEIKTMFSFQIYHDDDTLLEVATSGSTMSSLSSTSTSTGINSSTSSSSTPSTSSPYSLKKSTDNANEFYRVTQQMNKFAFLDAPPTGIPNATTTTTTTSTRSIFDSLSSSNSSETIDDWENLITKK</sequence>
<evidence type="ECO:0000256" key="1">
    <source>
        <dbReference type="ARBA" id="ARBA00004123"/>
    </source>
</evidence>
<evidence type="ECO:0000313" key="20">
    <source>
        <dbReference type="EMBL" id="KAF2076372.1"/>
    </source>
</evidence>